<name>A0ABP0PGV0_9DINO</name>
<gene>
    <name evidence="1" type="ORF">CCMP2556_LOCUS36912</name>
</gene>
<comment type="caution">
    <text evidence="1">The sequence shown here is derived from an EMBL/GenBank/DDBJ whole genome shotgun (WGS) entry which is preliminary data.</text>
</comment>
<evidence type="ECO:0000313" key="1">
    <source>
        <dbReference type="EMBL" id="CAK9074971.1"/>
    </source>
</evidence>
<reference evidence="1 2" key="1">
    <citation type="submission" date="2024-02" db="EMBL/GenBank/DDBJ databases">
        <authorList>
            <person name="Chen Y."/>
            <person name="Shah S."/>
            <person name="Dougan E. K."/>
            <person name="Thang M."/>
            <person name="Chan C."/>
        </authorList>
    </citation>
    <scope>NUCLEOTIDE SEQUENCE [LARGE SCALE GENOMIC DNA]</scope>
</reference>
<accession>A0ABP0PGV0</accession>
<proteinExistence type="predicted"/>
<organism evidence="1 2">
    <name type="scientific">Durusdinium trenchii</name>
    <dbReference type="NCBI Taxonomy" id="1381693"/>
    <lineage>
        <taxon>Eukaryota</taxon>
        <taxon>Sar</taxon>
        <taxon>Alveolata</taxon>
        <taxon>Dinophyceae</taxon>
        <taxon>Suessiales</taxon>
        <taxon>Symbiodiniaceae</taxon>
        <taxon>Durusdinium</taxon>
    </lineage>
</organism>
<dbReference type="Proteomes" id="UP001642484">
    <property type="component" value="Unassembled WGS sequence"/>
</dbReference>
<keyword evidence="2" id="KW-1185">Reference proteome</keyword>
<dbReference type="EMBL" id="CAXAMN010023062">
    <property type="protein sequence ID" value="CAK9074971.1"/>
    <property type="molecule type" value="Genomic_DNA"/>
</dbReference>
<protein>
    <submittedName>
        <fullName evidence="1">Uncharacterized protein</fullName>
    </submittedName>
</protein>
<sequence length="114" mass="12556">MRNPPCSVGAESIHRDDHEVPCARAALLGRSHCTCVRKPYYDDGWRIGGKNMWIEDKLERNWMTGILSVGGPGPVGALWNEHIPAYGRPLLVDRWGRSDQAGAVPGAVEPLRAL</sequence>
<evidence type="ECO:0000313" key="2">
    <source>
        <dbReference type="Proteomes" id="UP001642484"/>
    </source>
</evidence>